<evidence type="ECO:0000313" key="1">
    <source>
        <dbReference type="EMBL" id="BDI30494.1"/>
    </source>
</evidence>
<dbReference type="SUPFAM" id="SSF51197">
    <property type="entry name" value="Clavaminate synthase-like"/>
    <property type="match status" value="1"/>
</dbReference>
<gene>
    <name evidence="1" type="ORF">CCAX7_25450</name>
</gene>
<dbReference type="RefSeq" id="WP_119321444.1">
    <property type="nucleotide sequence ID" value="NZ_AP025739.1"/>
</dbReference>
<dbReference type="Pfam" id="PF05721">
    <property type="entry name" value="PhyH"/>
    <property type="match status" value="1"/>
</dbReference>
<name>A0A402CVQ7_9BACT</name>
<evidence type="ECO:0000313" key="2">
    <source>
        <dbReference type="Proteomes" id="UP000287394"/>
    </source>
</evidence>
<dbReference type="PANTHER" id="PTHR37563:SF2">
    <property type="entry name" value="PHYTANOYL-COA DIOXYGENASE FAMILY PROTEIN (AFU_ORTHOLOGUE AFUA_2G03330)"/>
    <property type="match status" value="1"/>
</dbReference>
<accession>A0A402CVQ7</accession>
<dbReference type="GO" id="GO:0016706">
    <property type="term" value="F:2-oxoglutarate-dependent dioxygenase activity"/>
    <property type="evidence" value="ECO:0007669"/>
    <property type="project" value="UniProtKB-ARBA"/>
</dbReference>
<proteinExistence type="predicted"/>
<dbReference type="OrthoDB" id="9796766at2"/>
<dbReference type="InterPro" id="IPR051961">
    <property type="entry name" value="Fungal_Metabolite_Diox"/>
</dbReference>
<dbReference type="InterPro" id="IPR008775">
    <property type="entry name" value="Phytyl_CoA_dOase-like"/>
</dbReference>
<keyword evidence="2" id="KW-1185">Reference proteome</keyword>
<sequence length="285" mass="31626">MNTIKISSAELQSGTITPEHLAVAVEALSTDGYIVLEDVVDLDHVAVLREKMTQDVEASLRRPDAAFNFNRGNIQQNPPPYAPYLFRDVLVNDIAIAVTHAILGNGLKNGMYSGNTAIKADGKRQPVHADIGQLWPNVHATPAFAFVVNVPVVDMTPENGSTEIWPGTHLDNTVAIQDEDIKVSLDVLEDRRRIVPPFQPSVKAGSIVIRDIRMWHAGMPNLTDQPRPMIAMIHYVSWFPAPEIEFADGSQAILEHPILKTSAKFVQDKINYIEQTEAYEFQAEK</sequence>
<dbReference type="Gene3D" id="2.60.120.620">
    <property type="entry name" value="q2cbj1_9rhob like domain"/>
    <property type="match status" value="1"/>
</dbReference>
<dbReference type="Proteomes" id="UP000287394">
    <property type="component" value="Chromosome"/>
</dbReference>
<dbReference type="EMBL" id="AP025739">
    <property type="protein sequence ID" value="BDI30494.1"/>
    <property type="molecule type" value="Genomic_DNA"/>
</dbReference>
<dbReference type="KEGG" id="ccot:CCAX7_25450"/>
<protein>
    <submittedName>
        <fullName evidence="1">Uncharacterized protein</fullName>
    </submittedName>
</protein>
<dbReference type="PANTHER" id="PTHR37563">
    <property type="entry name" value="PHYTANOYL-COA DIOXYGENASE FAMILY PROTEIN (AFU_ORTHOLOGUE AFUA_2G03330)"/>
    <property type="match status" value="1"/>
</dbReference>
<reference evidence="1 2" key="1">
    <citation type="journal article" date="2019" name="Int. J. Syst. Evol. Microbiol.">
        <title>Capsulimonas corticalis gen. nov., sp. nov., an aerobic capsulated bacterium, of a novel bacterial order, Capsulimonadales ord. nov., of the class Armatimonadia of the phylum Armatimonadetes.</title>
        <authorList>
            <person name="Li J."/>
            <person name="Kudo C."/>
            <person name="Tonouchi A."/>
        </authorList>
    </citation>
    <scope>NUCLEOTIDE SEQUENCE [LARGE SCALE GENOMIC DNA]</scope>
    <source>
        <strain evidence="1 2">AX-7</strain>
    </source>
</reference>
<organism evidence="1 2">
    <name type="scientific">Capsulimonas corticalis</name>
    <dbReference type="NCBI Taxonomy" id="2219043"/>
    <lineage>
        <taxon>Bacteria</taxon>
        <taxon>Bacillati</taxon>
        <taxon>Armatimonadota</taxon>
        <taxon>Armatimonadia</taxon>
        <taxon>Capsulimonadales</taxon>
        <taxon>Capsulimonadaceae</taxon>
        <taxon>Capsulimonas</taxon>
    </lineage>
</organism>
<dbReference type="AlphaFoldDB" id="A0A402CVQ7"/>